<name>A0A024GD95_9STRA</name>
<proteinExistence type="predicted"/>
<dbReference type="AlphaFoldDB" id="A0A024GD95"/>
<evidence type="ECO:0000313" key="2">
    <source>
        <dbReference type="Proteomes" id="UP000053237"/>
    </source>
</evidence>
<gene>
    <name evidence="1" type="ORF">BN9_050870</name>
</gene>
<dbReference type="InParanoid" id="A0A024GD95"/>
<keyword evidence="2" id="KW-1185">Reference proteome</keyword>
<reference evidence="1 2" key="1">
    <citation type="submission" date="2012-05" db="EMBL/GenBank/DDBJ databases">
        <title>Recombination and specialization in a pathogen metapopulation.</title>
        <authorList>
            <person name="Gardiner A."/>
            <person name="Kemen E."/>
            <person name="Schultz-Larsen T."/>
            <person name="MacLean D."/>
            <person name="Van Oosterhout C."/>
            <person name="Jones J.D.G."/>
        </authorList>
    </citation>
    <scope>NUCLEOTIDE SEQUENCE [LARGE SCALE GENOMIC DNA]</scope>
    <source>
        <strain evidence="1 2">Ac Nc2</strain>
    </source>
</reference>
<dbReference type="Proteomes" id="UP000053237">
    <property type="component" value="Unassembled WGS sequence"/>
</dbReference>
<dbReference type="EMBL" id="CAIX01000066">
    <property type="protein sequence ID" value="CCI44303.1"/>
    <property type="molecule type" value="Genomic_DNA"/>
</dbReference>
<organism evidence="1 2">
    <name type="scientific">Albugo candida</name>
    <dbReference type="NCBI Taxonomy" id="65357"/>
    <lineage>
        <taxon>Eukaryota</taxon>
        <taxon>Sar</taxon>
        <taxon>Stramenopiles</taxon>
        <taxon>Oomycota</taxon>
        <taxon>Peronosporomycetes</taxon>
        <taxon>Albuginales</taxon>
        <taxon>Albuginaceae</taxon>
        <taxon>Albugo</taxon>
    </lineage>
</organism>
<comment type="caution">
    <text evidence="1">The sequence shown here is derived from an EMBL/GenBank/DDBJ whole genome shotgun (WGS) entry which is preliminary data.</text>
</comment>
<accession>A0A024GD95</accession>
<evidence type="ECO:0000313" key="1">
    <source>
        <dbReference type="EMBL" id="CCI44303.1"/>
    </source>
</evidence>
<protein>
    <submittedName>
        <fullName evidence="1">Uncharacterized protein</fullName>
    </submittedName>
</protein>
<sequence>MSLRAIRHFSKVVLTVFVIQITLTTKPTYVVKKREKRHIDRPSKFAGYSAQEQRRLFPHVIAIWILALHPYSGNHSNSTGHHDDIIRTN</sequence>